<feature type="domain" description="DUF7041" evidence="1">
    <location>
        <begin position="27"/>
        <end position="108"/>
    </location>
</feature>
<dbReference type="EMBL" id="BGPR01000104">
    <property type="protein sequence ID" value="GBL94704.1"/>
    <property type="molecule type" value="Genomic_DNA"/>
</dbReference>
<dbReference type="PANTHER" id="PTHR33327:SF3">
    <property type="entry name" value="RNA-DIRECTED DNA POLYMERASE"/>
    <property type="match status" value="1"/>
</dbReference>
<dbReference type="Pfam" id="PF23055">
    <property type="entry name" value="DUF7041"/>
    <property type="match status" value="1"/>
</dbReference>
<name>A0A4Y2BUB0_ARAVE</name>
<proteinExistence type="predicted"/>
<keyword evidence="3" id="KW-1185">Reference proteome</keyword>
<organism evidence="2 3">
    <name type="scientific">Araneus ventricosus</name>
    <name type="common">Orbweaver spider</name>
    <name type="synonym">Epeira ventricosa</name>
    <dbReference type="NCBI Taxonomy" id="182803"/>
    <lineage>
        <taxon>Eukaryota</taxon>
        <taxon>Metazoa</taxon>
        <taxon>Ecdysozoa</taxon>
        <taxon>Arthropoda</taxon>
        <taxon>Chelicerata</taxon>
        <taxon>Arachnida</taxon>
        <taxon>Araneae</taxon>
        <taxon>Araneomorphae</taxon>
        <taxon>Entelegynae</taxon>
        <taxon>Araneoidea</taxon>
        <taxon>Araneidae</taxon>
        <taxon>Araneus</taxon>
    </lineage>
</organism>
<sequence>MPNPQDIKLSESGNFTAGVSAVAIKTPAFWSDKQEMWFAQLESQFALGNISFDFTEFHFVITALNSDDLTCVFGLVLNPPQTDFYNSLKARFIAQNTEFEYVRLKKLLSSMELELNIMI</sequence>
<comment type="caution">
    <text evidence="2">The sequence shown here is derived from an EMBL/GenBank/DDBJ whole genome shotgun (WGS) entry which is preliminary data.</text>
</comment>
<accession>A0A4Y2BUB0</accession>
<evidence type="ECO:0000313" key="3">
    <source>
        <dbReference type="Proteomes" id="UP000499080"/>
    </source>
</evidence>
<dbReference type="OrthoDB" id="6260718at2759"/>
<dbReference type="InterPro" id="IPR055469">
    <property type="entry name" value="DUF7041"/>
</dbReference>
<dbReference type="Proteomes" id="UP000499080">
    <property type="component" value="Unassembled WGS sequence"/>
</dbReference>
<evidence type="ECO:0000259" key="1">
    <source>
        <dbReference type="Pfam" id="PF23055"/>
    </source>
</evidence>
<reference evidence="2 3" key="1">
    <citation type="journal article" date="2019" name="Sci. Rep.">
        <title>Orb-weaving spider Araneus ventricosus genome elucidates the spidroin gene catalogue.</title>
        <authorList>
            <person name="Kono N."/>
            <person name="Nakamura H."/>
            <person name="Ohtoshi R."/>
            <person name="Moran D.A.P."/>
            <person name="Shinohara A."/>
            <person name="Yoshida Y."/>
            <person name="Fujiwara M."/>
            <person name="Mori M."/>
            <person name="Tomita M."/>
            <person name="Arakawa K."/>
        </authorList>
    </citation>
    <scope>NUCLEOTIDE SEQUENCE [LARGE SCALE GENOMIC DNA]</scope>
</reference>
<dbReference type="PANTHER" id="PTHR33327">
    <property type="entry name" value="ENDONUCLEASE"/>
    <property type="match status" value="1"/>
</dbReference>
<protein>
    <recommendedName>
        <fullName evidence="1">DUF7041 domain-containing protein</fullName>
    </recommendedName>
</protein>
<dbReference type="AlphaFoldDB" id="A0A4Y2BUB0"/>
<evidence type="ECO:0000313" key="2">
    <source>
        <dbReference type="EMBL" id="GBL94704.1"/>
    </source>
</evidence>
<gene>
    <name evidence="2" type="ORF">AVEN_84009_1</name>
</gene>